<feature type="chain" id="PRO_5002044852" evidence="1">
    <location>
        <begin position="22"/>
        <end position="43"/>
    </location>
</feature>
<dbReference type="AlphaFoldDB" id="A0A0A9G9N6"/>
<sequence>MDDLMYLELVILLIVKVGCIGELSTTQDVSTFIEFLQQHFDKA</sequence>
<name>A0A0A9G9N6_ARUDO</name>
<evidence type="ECO:0000313" key="2">
    <source>
        <dbReference type="EMBL" id="JAE21172.1"/>
    </source>
</evidence>
<reference evidence="2" key="1">
    <citation type="submission" date="2014-09" db="EMBL/GenBank/DDBJ databases">
        <authorList>
            <person name="Magalhaes I.L.F."/>
            <person name="Oliveira U."/>
            <person name="Santos F.R."/>
            <person name="Vidigal T.H.D.A."/>
            <person name="Brescovit A.D."/>
            <person name="Santos A.J."/>
        </authorList>
    </citation>
    <scope>NUCLEOTIDE SEQUENCE</scope>
    <source>
        <tissue evidence="2">Shoot tissue taken approximately 20 cm above the soil surface</tissue>
    </source>
</reference>
<dbReference type="EMBL" id="GBRH01176724">
    <property type="protein sequence ID" value="JAE21172.1"/>
    <property type="molecule type" value="Transcribed_RNA"/>
</dbReference>
<protein>
    <submittedName>
        <fullName evidence="2">Uncharacterized protein</fullName>
    </submittedName>
</protein>
<reference evidence="2" key="2">
    <citation type="journal article" date="2015" name="Data Brief">
        <title>Shoot transcriptome of the giant reed, Arundo donax.</title>
        <authorList>
            <person name="Barrero R.A."/>
            <person name="Guerrero F.D."/>
            <person name="Moolhuijzen P."/>
            <person name="Goolsby J.A."/>
            <person name="Tidwell J."/>
            <person name="Bellgard S.E."/>
            <person name="Bellgard M.I."/>
        </authorList>
    </citation>
    <scope>NUCLEOTIDE SEQUENCE</scope>
    <source>
        <tissue evidence="2">Shoot tissue taken approximately 20 cm above the soil surface</tissue>
    </source>
</reference>
<feature type="signal peptide" evidence="1">
    <location>
        <begin position="1"/>
        <end position="21"/>
    </location>
</feature>
<proteinExistence type="predicted"/>
<evidence type="ECO:0000256" key="1">
    <source>
        <dbReference type="SAM" id="SignalP"/>
    </source>
</evidence>
<accession>A0A0A9G9N6</accession>
<organism evidence="2">
    <name type="scientific">Arundo donax</name>
    <name type="common">Giant reed</name>
    <name type="synonym">Donax arundinaceus</name>
    <dbReference type="NCBI Taxonomy" id="35708"/>
    <lineage>
        <taxon>Eukaryota</taxon>
        <taxon>Viridiplantae</taxon>
        <taxon>Streptophyta</taxon>
        <taxon>Embryophyta</taxon>
        <taxon>Tracheophyta</taxon>
        <taxon>Spermatophyta</taxon>
        <taxon>Magnoliopsida</taxon>
        <taxon>Liliopsida</taxon>
        <taxon>Poales</taxon>
        <taxon>Poaceae</taxon>
        <taxon>PACMAD clade</taxon>
        <taxon>Arundinoideae</taxon>
        <taxon>Arundineae</taxon>
        <taxon>Arundo</taxon>
    </lineage>
</organism>
<keyword evidence="1" id="KW-0732">Signal</keyword>